<accession>A0A9W4H6Q3</accession>
<feature type="compositionally biased region" description="Basic residues" evidence="1">
    <location>
        <begin position="130"/>
        <end position="143"/>
    </location>
</feature>
<reference evidence="2" key="1">
    <citation type="submission" date="2021-06" db="EMBL/GenBank/DDBJ databases">
        <authorList>
            <person name="Arsene-Ploetze F."/>
        </authorList>
    </citation>
    <scope>NUCLEOTIDE SEQUENCE</scope>
    <source>
        <strain evidence="2">SBRY1</strain>
    </source>
</reference>
<feature type="region of interest" description="Disordered" evidence="1">
    <location>
        <begin position="1"/>
        <end position="151"/>
    </location>
</feature>
<protein>
    <submittedName>
        <fullName evidence="2">Uncharacterized protein</fullName>
    </submittedName>
</protein>
<proteinExistence type="predicted"/>
<evidence type="ECO:0000313" key="3">
    <source>
        <dbReference type="Proteomes" id="UP001153328"/>
    </source>
</evidence>
<sequence>MCERVFIGSMGGRGARSSMSEGDNVVKRKTQIIVSRTAAGRRHGGERRRRDPGGRTGEHGKHRERGAARRRDHSDLPRHALLVRRTGGRPGVADDAAGEGGAAPDQQRARHPAARRAAVHVLERGPARHQPARRRHRGRRAGRAGRDGDQLPGELRLHHVLGPGADLPGDHRDLGRGAWISRQVAVGDRAEQHRAVRVGLRRPHLLGAHGQHGPRPALGAYQRVLRRGHLPGLRHGRRLRQRLPGADDHRQADDPVSEGRGDREALRAQQRREQPPHAEREHHRRERQGLLHPAVRLPGAGRARVRRDDLVQRGERHASARRHLHGQRTAPGHLRLRRLHHLRLRRRRRRLRLGQPQLGAARLDHQRHHLDEHRHRQGDLRRGRRAGVRAAGRHPAELRRR</sequence>
<dbReference type="EMBL" id="CAJVAX010000020">
    <property type="protein sequence ID" value="CAG7654442.1"/>
    <property type="molecule type" value="Genomic_DNA"/>
</dbReference>
<feature type="compositionally biased region" description="Basic and acidic residues" evidence="1">
    <location>
        <begin position="48"/>
        <end position="78"/>
    </location>
</feature>
<feature type="region of interest" description="Disordered" evidence="1">
    <location>
        <begin position="355"/>
        <end position="401"/>
    </location>
</feature>
<feature type="region of interest" description="Disordered" evidence="1">
    <location>
        <begin position="229"/>
        <end position="309"/>
    </location>
</feature>
<feature type="compositionally biased region" description="Basic residues" evidence="1">
    <location>
        <begin position="229"/>
        <end position="241"/>
    </location>
</feature>
<comment type="caution">
    <text evidence="2">The sequence shown here is derived from an EMBL/GenBank/DDBJ whole genome shotgun (WGS) entry which is preliminary data.</text>
</comment>
<name>A0A9W4H6Q3_9ACTN</name>
<dbReference type="Proteomes" id="UP001153328">
    <property type="component" value="Unassembled WGS sequence"/>
</dbReference>
<organism evidence="2 3">
    <name type="scientific">Actinacidiphila bryophytorum</name>
    <dbReference type="NCBI Taxonomy" id="1436133"/>
    <lineage>
        <taxon>Bacteria</taxon>
        <taxon>Bacillati</taxon>
        <taxon>Actinomycetota</taxon>
        <taxon>Actinomycetes</taxon>
        <taxon>Kitasatosporales</taxon>
        <taxon>Streptomycetaceae</taxon>
        <taxon>Actinacidiphila</taxon>
    </lineage>
</organism>
<keyword evidence="3" id="KW-1185">Reference proteome</keyword>
<feature type="compositionally biased region" description="Basic and acidic residues" evidence="1">
    <location>
        <begin position="369"/>
        <end position="381"/>
    </location>
</feature>
<feature type="compositionally biased region" description="Basic residues" evidence="1">
    <location>
        <begin position="109"/>
        <end position="118"/>
    </location>
</feature>
<feature type="compositionally biased region" description="Basic and acidic residues" evidence="1">
    <location>
        <begin position="245"/>
        <end position="281"/>
    </location>
</feature>
<dbReference type="AlphaFoldDB" id="A0A9W4H6Q3"/>
<gene>
    <name evidence="2" type="ORF">SBRY_60477</name>
</gene>
<evidence type="ECO:0000256" key="1">
    <source>
        <dbReference type="SAM" id="MobiDB-lite"/>
    </source>
</evidence>
<evidence type="ECO:0000313" key="2">
    <source>
        <dbReference type="EMBL" id="CAG7654442.1"/>
    </source>
</evidence>